<accession>M0MSJ2</accession>
<dbReference type="SUPFAM" id="SSF55729">
    <property type="entry name" value="Acyl-CoA N-acyltransferases (Nat)"/>
    <property type="match status" value="1"/>
</dbReference>
<feature type="domain" description="N-acetyltransferase" evidence="1">
    <location>
        <begin position="181"/>
        <end position="331"/>
    </location>
</feature>
<comment type="caution">
    <text evidence="2">The sequence shown here is derived from an EMBL/GenBank/DDBJ whole genome shotgun (WGS) entry which is preliminary data.</text>
</comment>
<dbReference type="OrthoDB" id="210758at2157"/>
<evidence type="ECO:0000259" key="1">
    <source>
        <dbReference type="PROSITE" id="PS51186"/>
    </source>
</evidence>
<feature type="domain" description="N-acetyltransferase" evidence="1">
    <location>
        <begin position="3"/>
        <end position="169"/>
    </location>
</feature>
<proteinExistence type="predicted"/>
<dbReference type="PROSITE" id="PS51186">
    <property type="entry name" value="GNAT"/>
    <property type="match status" value="2"/>
</dbReference>
<dbReference type="RefSeq" id="WP_006076152.1">
    <property type="nucleotide sequence ID" value="NZ_AOMD01000005.1"/>
</dbReference>
<keyword evidence="2" id="KW-0808">Transferase</keyword>
<gene>
    <name evidence="2" type="ORF">C449_01751</name>
</gene>
<reference evidence="2 3" key="1">
    <citation type="journal article" date="2014" name="PLoS Genet.">
        <title>Phylogenetically driven sequencing of extremely halophilic archaea reveals strategies for static and dynamic osmo-response.</title>
        <authorList>
            <person name="Becker E.A."/>
            <person name="Seitzer P.M."/>
            <person name="Tritt A."/>
            <person name="Larsen D."/>
            <person name="Krusor M."/>
            <person name="Yao A.I."/>
            <person name="Wu D."/>
            <person name="Madern D."/>
            <person name="Eisen J.A."/>
            <person name="Darling A.E."/>
            <person name="Facciotti M.T."/>
        </authorList>
    </citation>
    <scope>NUCLEOTIDE SEQUENCE [LARGE SCALE GENOMIC DNA]</scope>
    <source>
        <strain evidence="2 3">DSM 5350</strain>
    </source>
</reference>
<dbReference type="EMBL" id="AOMD01000005">
    <property type="protein sequence ID" value="EMA47430.1"/>
    <property type="molecule type" value="Genomic_DNA"/>
</dbReference>
<dbReference type="Proteomes" id="UP000011669">
    <property type="component" value="Unassembled WGS sequence"/>
</dbReference>
<keyword evidence="3" id="KW-1185">Reference proteome</keyword>
<dbReference type="Pfam" id="PF13508">
    <property type="entry name" value="Acetyltransf_7"/>
    <property type="match status" value="1"/>
</dbReference>
<dbReference type="InterPro" id="IPR000182">
    <property type="entry name" value="GNAT_dom"/>
</dbReference>
<dbReference type="AlphaFoldDB" id="M0MSJ2"/>
<evidence type="ECO:0000313" key="3">
    <source>
        <dbReference type="Proteomes" id="UP000011669"/>
    </source>
</evidence>
<sequence length="331" mass="36485">MTATVEQLTDRAAIRDGISLWNDQHPDFRIGDRLAANVFAPFAGLDVRCYGSYADEELVAFGVLKRLTRSVGGYDATDTAWLSLFAFDGDADRGRPIAEELLTAIGETAVESGAARLRLGGDPQNFVAGVPNTVSSAYRDVLTAAGFAIDTDDVVYDLQRSITEFAPPDAVQATGREWPGLDVERATDHEPALQSFLADQFPGRWHYEAENICRVPGGPEDYWVLLYEDSVVGFARSNRHDGAYRGANVNWGWRLADAHCGVGPLGVHTDYRGRGWGLYMISEIVCRLRDAGYEAAVIDWTDLHDYYEQLGFERWIAYDSAVRELSGASSV</sequence>
<evidence type="ECO:0000313" key="2">
    <source>
        <dbReference type="EMBL" id="EMA47430.1"/>
    </source>
</evidence>
<dbReference type="CDD" id="cd04301">
    <property type="entry name" value="NAT_SF"/>
    <property type="match status" value="1"/>
</dbReference>
<organism evidence="2 3">
    <name type="scientific">Halococcus saccharolyticus DSM 5350</name>
    <dbReference type="NCBI Taxonomy" id="1227455"/>
    <lineage>
        <taxon>Archaea</taxon>
        <taxon>Methanobacteriati</taxon>
        <taxon>Methanobacteriota</taxon>
        <taxon>Stenosarchaea group</taxon>
        <taxon>Halobacteria</taxon>
        <taxon>Halobacteriales</taxon>
        <taxon>Halococcaceae</taxon>
        <taxon>Halococcus</taxon>
    </lineage>
</organism>
<dbReference type="PATRIC" id="fig|1227455.4.peg.364"/>
<dbReference type="Gene3D" id="3.40.630.30">
    <property type="match status" value="1"/>
</dbReference>
<protein>
    <submittedName>
        <fullName evidence="2">Acetyltransferase (GNAT) family protein</fullName>
    </submittedName>
</protein>
<dbReference type="InParanoid" id="M0MSJ2"/>
<name>M0MSJ2_9EURY</name>
<dbReference type="GO" id="GO:0016747">
    <property type="term" value="F:acyltransferase activity, transferring groups other than amino-acyl groups"/>
    <property type="evidence" value="ECO:0007669"/>
    <property type="project" value="InterPro"/>
</dbReference>
<dbReference type="InterPro" id="IPR016181">
    <property type="entry name" value="Acyl_CoA_acyltransferase"/>
</dbReference>